<gene>
    <name evidence="1" type="ORF">SOIL9_35710</name>
</gene>
<protein>
    <submittedName>
        <fullName evidence="1">Marine sediment metagenome DNA, contig: S01H1_S23772</fullName>
    </submittedName>
</protein>
<accession>A0A6P2CZ62</accession>
<dbReference type="EMBL" id="LR593886">
    <property type="protein sequence ID" value="VTR94143.1"/>
    <property type="molecule type" value="Genomic_DNA"/>
</dbReference>
<name>A0A6P2CZ62_9BACT</name>
<evidence type="ECO:0000313" key="2">
    <source>
        <dbReference type="Proteomes" id="UP000464178"/>
    </source>
</evidence>
<reference evidence="1 2" key="1">
    <citation type="submission" date="2019-05" db="EMBL/GenBank/DDBJ databases">
        <authorList>
            <consortium name="Science for Life Laboratories"/>
        </authorList>
    </citation>
    <scope>NUCLEOTIDE SEQUENCE [LARGE SCALE GENOMIC DNA]</scope>
    <source>
        <strain evidence="1">Soil9</strain>
    </source>
</reference>
<evidence type="ECO:0000313" key="1">
    <source>
        <dbReference type="EMBL" id="VTR94143.1"/>
    </source>
</evidence>
<proteinExistence type="predicted"/>
<dbReference type="AlphaFoldDB" id="A0A6P2CZ62"/>
<dbReference type="RefSeq" id="WP_162668750.1">
    <property type="nucleotide sequence ID" value="NZ_LR593886.1"/>
</dbReference>
<dbReference type="KEGG" id="gms:SOIL9_35710"/>
<sequence length="77" mass="8633">METTVIHRHKTAIRRGDYSRPVKCLMRDGLLAEGTSFFDYGCGRGEDLELLTAGWFVCNGWAPAHHPDGVRQEADGR</sequence>
<dbReference type="Proteomes" id="UP000464178">
    <property type="component" value="Chromosome"/>
</dbReference>
<organism evidence="1 2">
    <name type="scientific">Gemmata massiliana</name>
    <dbReference type="NCBI Taxonomy" id="1210884"/>
    <lineage>
        <taxon>Bacteria</taxon>
        <taxon>Pseudomonadati</taxon>
        <taxon>Planctomycetota</taxon>
        <taxon>Planctomycetia</taxon>
        <taxon>Gemmatales</taxon>
        <taxon>Gemmataceae</taxon>
        <taxon>Gemmata</taxon>
    </lineage>
</organism>
<keyword evidence="2" id="KW-1185">Reference proteome</keyword>